<gene>
    <name evidence="2" type="ORF">LKD47_09475</name>
</gene>
<keyword evidence="1" id="KW-0812">Transmembrane</keyword>
<reference evidence="2" key="1">
    <citation type="submission" date="2021-10" db="EMBL/GenBank/DDBJ databases">
        <title>Anaerobic single-cell dispensing facilitates the cultivation of human gut bacteria.</title>
        <authorList>
            <person name="Afrizal A."/>
        </authorList>
    </citation>
    <scope>NUCLEOTIDE SEQUENCE</scope>
    <source>
        <strain evidence="2">CLA-AA-H204</strain>
    </source>
</reference>
<organism evidence="2 3">
    <name type="scientific">Roseburia amylophila</name>
    <dbReference type="NCBI Taxonomy" id="2981794"/>
    <lineage>
        <taxon>Bacteria</taxon>
        <taxon>Bacillati</taxon>
        <taxon>Bacillota</taxon>
        <taxon>Clostridia</taxon>
        <taxon>Lachnospirales</taxon>
        <taxon>Lachnospiraceae</taxon>
        <taxon>Roseburia</taxon>
    </lineage>
</organism>
<sequence>MENDREFEQVLMNVRNTSGGISSAIMLSARMSMLLVVFIMRMVKKGLIAASYADNIKSFAQMTEGKYQIYNIPLSEDRAQYMMRLNEIELHLQQEKNPIKRRTLEKEKKELKEKLPEIEQLKKLNVKHCVLPKLNGSERTIQIAVSADSEPLFKNWFINHLTSELSGGEKELEDIKNFTEGNYSIFNVPFEGEELKEVLPDFDTLGINYAVLPDLKVGDNNSQLVIPNTDRNKLEMWFKMWKEKQLRNGEQPGEMYEMDENSYMNTGTLGEEEYIGAADPKFQEANMQFEQNEKEIPGIPAIGKENSEEFIRLSQDNNYKKITINNDTLVENVLLSEREKVLSKQGFFISRIPGTYGEKQMTLILPKSQVFKTDEGKTFIAFIPKNRGSMVASSKGEVKELSFDDVMNAYDPVKRGFRKVEELMKPEIKLGIKPDIKLSPDMAKDIAGKGGPLPKIKP</sequence>
<dbReference type="RefSeq" id="WP_227710280.1">
    <property type="nucleotide sequence ID" value="NZ_JAJEQW010000010.1"/>
</dbReference>
<protein>
    <submittedName>
        <fullName evidence="2">Uncharacterized protein</fullName>
    </submittedName>
</protein>
<keyword evidence="1" id="KW-1133">Transmembrane helix</keyword>
<evidence type="ECO:0000313" key="3">
    <source>
        <dbReference type="Proteomes" id="UP001198893"/>
    </source>
</evidence>
<evidence type="ECO:0000256" key="1">
    <source>
        <dbReference type="SAM" id="Phobius"/>
    </source>
</evidence>
<comment type="caution">
    <text evidence="2">The sequence shown here is derived from an EMBL/GenBank/DDBJ whole genome shotgun (WGS) entry which is preliminary data.</text>
</comment>
<feature type="transmembrane region" description="Helical" evidence="1">
    <location>
        <begin position="20"/>
        <end position="40"/>
    </location>
</feature>
<accession>A0AAW4WGP8</accession>
<dbReference type="AlphaFoldDB" id="A0AAW4WGP8"/>
<name>A0AAW4WGP8_9FIRM</name>
<keyword evidence="1" id="KW-0472">Membrane</keyword>
<dbReference type="Proteomes" id="UP001198893">
    <property type="component" value="Unassembled WGS sequence"/>
</dbReference>
<proteinExistence type="predicted"/>
<dbReference type="EMBL" id="JAJEQW010000010">
    <property type="protein sequence ID" value="MCC2242524.1"/>
    <property type="molecule type" value="Genomic_DNA"/>
</dbReference>
<evidence type="ECO:0000313" key="2">
    <source>
        <dbReference type="EMBL" id="MCC2242524.1"/>
    </source>
</evidence>